<proteinExistence type="predicted"/>
<keyword evidence="2" id="KW-1185">Reference proteome</keyword>
<dbReference type="Proteomes" id="UP000807469">
    <property type="component" value="Unassembled WGS sequence"/>
</dbReference>
<comment type="caution">
    <text evidence="1">The sequence shown here is derived from an EMBL/GenBank/DDBJ whole genome shotgun (WGS) entry which is preliminary data.</text>
</comment>
<name>A0A9P6CV22_9AGAR</name>
<gene>
    <name evidence="1" type="ORF">BDN70DRAFT_898994</name>
</gene>
<organism evidence="1 2">
    <name type="scientific">Pholiota conissans</name>
    <dbReference type="NCBI Taxonomy" id="109636"/>
    <lineage>
        <taxon>Eukaryota</taxon>
        <taxon>Fungi</taxon>
        <taxon>Dikarya</taxon>
        <taxon>Basidiomycota</taxon>
        <taxon>Agaricomycotina</taxon>
        <taxon>Agaricomycetes</taxon>
        <taxon>Agaricomycetidae</taxon>
        <taxon>Agaricales</taxon>
        <taxon>Agaricineae</taxon>
        <taxon>Strophariaceae</taxon>
        <taxon>Pholiota</taxon>
    </lineage>
</organism>
<dbReference type="OrthoDB" id="2322499at2759"/>
<evidence type="ECO:0000313" key="1">
    <source>
        <dbReference type="EMBL" id="KAF9474400.1"/>
    </source>
</evidence>
<reference evidence="1" key="1">
    <citation type="submission" date="2020-11" db="EMBL/GenBank/DDBJ databases">
        <authorList>
            <consortium name="DOE Joint Genome Institute"/>
            <person name="Ahrendt S."/>
            <person name="Riley R."/>
            <person name="Andreopoulos W."/>
            <person name="Labutti K."/>
            <person name="Pangilinan J."/>
            <person name="Ruiz-Duenas F.J."/>
            <person name="Barrasa J.M."/>
            <person name="Sanchez-Garcia M."/>
            <person name="Camarero S."/>
            <person name="Miyauchi S."/>
            <person name="Serrano A."/>
            <person name="Linde D."/>
            <person name="Babiker R."/>
            <person name="Drula E."/>
            <person name="Ayuso-Fernandez I."/>
            <person name="Pacheco R."/>
            <person name="Padilla G."/>
            <person name="Ferreira P."/>
            <person name="Barriuso J."/>
            <person name="Kellner H."/>
            <person name="Castanera R."/>
            <person name="Alfaro M."/>
            <person name="Ramirez L."/>
            <person name="Pisabarro A.G."/>
            <person name="Kuo A."/>
            <person name="Tritt A."/>
            <person name="Lipzen A."/>
            <person name="He G."/>
            <person name="Yan M."/>
            <person name="Ng V."/>
            <person name="Cullen D."/>
            <person name="Martin F."/>
            <person name="Rosso M.-N."/>
            <person name="Henrissat B."/>
            <person name="Hibbett D."/>
            <person name="Martinez A.T."/>
            <person name="Grigoriev I.V."/>
        </authorList>
    </citation>
    <scope>NUCLEOTIDE SEQUENCE</scope>
    <source>
        <strain evidence="1">CIRM-BRFM 674</strain>
    </source>
</reference>
<accession>A0A9P6CV22</accession>
<dbReference type="EMBL" id="MU155381">
    <property type="protein sequence ID" value="KAF9474400.1"/>
    <property type="molecule type" value="Genomic_DNA"/>
</dbReference>
<protein>
    <submittedName>
        <fullName evidence="1">Uncharacterized protein</fullName>
    </submittedName>
</protein>
<evidence type="ECO:0000313" key="2">
    <source>
        <dbReference type="Proteomes" id="UP000807469"/>
    </source>
</evidence>
<dbReference type="AlphaFoldDB" id="A0A9P6CV22"/>
<sequence length="480" mass="56246">MESSLLKRTVAPLKNYLEPSLGRSPSEIAHLLPFQQESPDDLQHELWSGGGRTWDIRLDEWPGLRRRAPSYLTIWWIYGLLHPIDLYHAICSTKRLRRFLLDKKSSFIWKESFLNYPVIPFYPDDVSAPKWASLLFGPATCDSCGMSDFLGEYVLRRKSCGTCDSYHLEDKHVLSNAICPIVGEFRYQRDDIWKMATKIQRYLFTMPRLEIFTFYSLNHILELAENMRVHLLEIKSGTPDSRAKAEKALQKRGYNTVEVKTVISSFCKIISPEYEHRDAVSDPWLTKSKVSKYLPILEGFIYEARREDRRRRLILPRRNQVDVCYNRITEKLLSPREMRYIPFSDIIYKVGYFHDYINNPQDEVAELDYEIAEPEIQGFLDTYLTTKRYRFFKLMQDKGFLSEKVYEDSDIDQAFKLAIAVFECCGKLFVGFDEARLHLCDTSKLHMQDVSDDSFKFCVSDAGYRALENIVEILVSFHFS</sequence>